<name>A0ACC2K794_PERAE</name>
<dbReference type="EMBL" id="CM056820">
    <property type="protein sequence ID" value="KAJ8616862.1"/>
    <property type="molecule type" value="Genomic_DNA"/>
</dbReference>
<organism evidence="1 2">
    <name type="scientific">Persea americana</name>
    <name type="common">Avocado</name>
    <dbReference type="NCBI Taxonomy" id="3435"/>
    <lineage>
        <taxon>Eukaryota</taxon>
        <taxon>Viridiplantae</taxon>
        <taxon>Streptophyta</taxon>
        <taxon>Embryophyta</taxon>
        <taxon>Tracheophyta</taxon>
        <taxon>Spermatophyta</taxon>
        <taxon>Magnoliopsida</taxon>
        <taxon>Magnoliidae</taxon>
        <taxon>Laurales</taxon>
        <taxon>Lauraceae</taxon>
        <taxon>Persea</taxon>
    </lineage>
</organism>
<accession>A0ACC2K794</accession>
<dbReference type="Proteomes" id="UP001234297">
    <property type="component" value="Chromosome 12"/>
</dbReference>
<comment type="caution">
    <text evidence="1">The sequence shown here is derived from an EMBL/GenBank/DDBJ whole genome shotgun (WGS) entry which is preliminary data.</text>
</comment>
<gene>
    <name evidence="1" type="ORF">MRB53_036234</name>
</gene>
<sequence>MRWQSARDLTSGTYTAQTGSVFGQRTEGEHTQLEYRCRGFYGMQVRNYRVSLSMACVQFAQSPTCPIRYMHGHPDHSFLCALSQHGGVLDASNVGRKEEDKLRRIRSKRSYSFEGLRMEMSSGAIEMKGKERAEEEENHVEQGRNAFIQANLRNLPQDNSLFLKRMRERFDRVGLNLPTVEVRFENLRVEADCEVIRGKPLPTLFNAFTGSIYGMVKSTLKVFGFKFTEARIPILRDVSGLIKPSRNRIEPEIVGFHFRMTLLLGPPSCGKTTLLRALAGNLDHSLKVEGDISYNGFGLDEFVPQKTSVYVGQYDLHIPEMTVRETLDFSARCQGVGSRAELLMELEKREQERGILPDSGLDTYMKAISVEGSAASLQTDYVLKVLGLDTCSEVIIGDAMNRGVSGGEKKRVTLGEMIVGPSRTFFMDEISNGLDSSTTFQIISVLQHSVHIMETTLLVSLLQPAPEIFHLFDEIILMAEGMIIYHGPRDCIFEFFENCGFKCPERKSPADFLHEVISRKDQAQYWFHPDRPYHHVSVEQFAESFKVHHLGQKLLEELSQPLSLLRSCKCALSFSKYSLCRKQLFRACISREWLLVKRNLFVYVFKSVQLIFLGFVTMTVFCRTHMRVDQVHANYYMGALFFSLLLIMINNNPELIMTISRLAVFYKHRDSYFYPAWAFSLPPSVLKIPHSFVSSLLFTSLSYYVIGYSSEIGRFICQFFLFFAVHLMSASLQRALGSVCRTFIAATVVGSFSTLAIISLGGFVLPLSSFPAWMSWGFWICPLSYAEIGITINEFRAPRWREISSANISIGEQVLKRRGLLFEGYFYWISLGALFGFFVLFNAVATFALTYLGSPSKSRPRISFEKICKMQGKNYYNQDDPQEIISNSVFLPVSNMEQEKGNMVLPFEPLALSFHGVHYFIDTPSRKGRKHIIQKNIQLLCDVTGAFRPRVLTALMGVSGAGKTTLLDVLSGRKTVGTIQGEIRVGGYLKDRETFCRVSGYCEQNDIHSPHITVEESVKHSAWLRLGSQIDRKTKMKFVNEVLETIELDEIKDNLVGIPGSTGLSLEQLRRLTLAVELVANPSIMFIDEPTSGLDARTAAIVMRAVKNVVDTGRTVVCTIHQPSTDIFESFDEMILMKKGGQIIYSGQIGWQSKNVISYFEGIPGVPKIKYNYNPAAWMLEVTSASVEKQLGIDFAQVYKESSLYQDTKLLVEQLSKPSLGSKKLHFASRFSVDSWVQFTVCLRKHYLSYWRSPEYNLKRILFVFISSLLFASLFWKHGSNINKEQDLFNIVGFMYCAITILGINNCQSIQGFLMKERLVLYRERFVGMYSSHVYSLAQIAIEIPYIIIQSLIFGIITYFSVGFHYSVYKLLWYLGTVFFTVLYFTYLGMLIISVSPSIQVATVYSSTFFIMSNVFTGFLIPRTQIPGWWVWCYWICPASWTLNALVTSQYGDISKEIEVFEEHKQVAVFLKDYFGFQQDQLPLVAAILISLPLLFASLFVISSSKLNFLKR</sequence>
<evidence type="ECO:0000313" key="1">
    <source>
        <dbReference type="EMBL" id="KAJ8616862.1"/>
    </source>
</evidence>
<proteinExistence type="predicted"/>
<protein>
    <submittedName>
        <fullName evidence="1">Uncharacterized protein</fullName>
    </submittedName>
</protein>
<reference evidence="1 2" key="1">
    <citation type="journal article" date="2022" name="Hortic Res">
        <title>A haplotype resolved chromosomal level avocado genome allows analysis of novel avocado genes.</title>
        <authorList>
            <person name="Nath O."/>
            <person name="Fletcher S.J."/>
            <person name="Hayward A."/>
            <person name="Shaw L.M."/>
            <person name="Masouleh A.K."/>
            <person name="Furtado A."/>
            <person name="Henry R.J."/>
            <person name="Mitter N."/>
        </authorList>
    </citation>
    <scope>NUCLEOTIDE SEQUENCE [LARGE SCALE GENOMIC DNA]</scope>
    <source>
        <strain evidence="2">cv. Hass</strain>
    </source>
</reference>
<keyword evidence="2" id="KW-1185">Reference proteome</keyword>
<evidence type="ECO:0000313" key="2">
    <source>
        <dbReference type="Proteomes" id="UP001234297"/>
    </source>
</evidence>